<dbReference type="GO" id="GO:0004497">
    <property type="term" value="F:monooxygenase activity"/>
    <property type="evidence" value="ECO:0007669"/>
    <property type="project" value="UniProtKB-KW"/>
</dbReference>
<dbReference type="PANTHER" id="PTHR40057:SF1">
    <property type="entry name" value="SLR1162 PROTEIN"/>
    <property type="match status" value="1"/>
</dbReference>
<keyword evidence="1" id="KW-0812">Transmembrane</keyword>
<dbReference type="EMBL" id="CP036273">
    <property type="protein sequence ID" value="QDU18889.1"/>
    <property type="molecule type" value="Genomic_DNA"/>
</dbReference>
<evidence type="ECO:0000313" key="4">
    <source>
        <dbReference type="Proteomes" id="UP000319576"/>
    </source>
</evidence>
<dbReference type="InterPro" id="IPR011008">
    <property type="entry name" value="Dimeric_a/b-barrel"/>
</dbReference>
<dbReference type="Pfam" id="PF03992">
    <property type="entry name" value="ABM"/>
    <property type="match status" value="1"/>
</dbReference>
<keyword evidence="4" id="KW-1185">Reference proteome</keyword>
<keyword evidence="3" id="KW-0503">Monooxygenase</keyword>
<dbReference type="AlphaFoldDB" id="A0A517XN00"/>
<feature type="transmembrane region" description="Helical" evidence="1">
    <location>
        <begin position="147"/>
        <end position="166"/>
    </location>
</feature>
<dbReference type="PANTHER" id="PTHR40057">
    <property type="entry name" value="SLR1162 PROTEIN"/>
    <property type="match status" value="1"/>
</dbReference>
<evidence type="ECO:0000259" key="2">
    <source>
        <dbReference type="PROSITE" id="PS51725"/>
    </source>
</evidence>
<keyword evidence="1" id="KW-0472">Membrane</keyword>
<keyword evidence="3" id="KW-0560">Oxidoreductase</keyword>
<dbReference type="OrthoDB" id="1494254at2"/>
<name>A0A517XN00_9BACT</name>
<evidence type="ECO:0000313" key="3">
    <source>
        <dbReference type="EMBL" id="QDU18889.1"/>
    </source>
</evidence>
<reference evidence="3 4" key="1">
    <citation type="submission" date="2019-02" db="EMBL/GenBank/DDBJ databases">
        <title>Deep-cultivation of Planctomycetes and their phenomic and genomic characterization uncovers novel biology.</title>
        <authorList>
            <person name="Wiegand S."/>
            <person name="Jogler M."/>
            <person name="Boedeker C."/>
            <person name="Pinto D."/>
            <person name="Vollmers J."/>
            <person name="Rivas-Marin E."/>
            <person name="Kohn T."/>
            <person name="Peeters S.H."/>
            <person name="Heuer A."/>
            <person name="Rast P."/>
            <person name="Oberbeckmann S."/>
            <person name="Bunk B."/>
            <person name="Jeske O."/>
            <person name="Meyerdierks A."/>
            <person name="Storesund J.E."/>
            <person name="Kallscheuer N."/>
            <person name="Luecker S."/>
            <person name="Lage O.M."/>
            <person name="Pohl T."/>
            <person name="Merkel B.J."/>
            <person name="Hornburger P."/>
            <person name="Mueller R.-W."/>
            <person name="Bruemmer F."/>
            <person name="Labrenz M."/>
            <person name="Spormann A.M."/>
            <person name="Op den Camp H."/>
            <person name="Overmann J."/>
            <person name="Amann R."/>
            <person name="Jetten M.S.M."/>
            <person name="Mascher T."/>
            <person name="Medema M.H."/>
            <person name="Devos D.P."/>
            <person name="Kaster A.-K."/>
            <person name="Ovreas L."/>
            <person name="Rohde M."/>
            <person name="Galperin M.Y."/>
            <person name="Jogler C."/>
        </authorList>
    </citation>
    <scope>NUCLEOTIDE SEQUENCE [LARGE SCALE GENOMIC DNA]</scope>
    <source>
        <strain evidence="3 4">ETA_A1</strain>
    </source>
</reference>
<feature type="domain" description="ABM" evidence="2">
    <location>
        <begin position="7"/>
        <end position="96"/>
    </location>
</feature>
<dbReference type="Gene3D" id="3.30.70.100">
    <property type="match status" value="1"/>
</dbReference>
<accession>A0A517XN00</accession>
<dbReference type="PROSITE" id="PS51725">
    <property type="entry name" value="ABM"/>
    <property type="match status" value="1"/>
</dbReference>
<dbReference type="InterPro" id="IPR038762">
    <property type="entry name" value="ABM_predict"/>
</dbReference>
<organism evidence="3 4">
    <name type="scientific">Urbifossiella limnaea</name>
    <dbReference type="NCBI Taxonomy" id="2528023"/>
    <lineage>
        <taxon>Bacteria</taxon>
        <taxon>Pseudomonadati</taxon>
        <taxon>Planctomycetota</taxon>
        <taxon>Planctomycetia</taxon>
        <taxon>Gemmatales</taxon>
        <taxon>Gemmataceae</taxon>
        <taxon>Urbifossiella</taxon>
    </lineage>
</organism>
<proteinExistence type="predicted"/>
<sequence length="182" mass="20514">MHGDGPVTLVVHQRVRPGHEAAFEDWLRGITRAMQGFGGHPGFQVRRPTDPKQPEYLVLIRFDTLPDLEAWERSDARREWLERASPLLSHPWVRERHTGLEVWFTPPPGRAQPPRHKQVVVTAVAVYPLLLLTQLVVTPALTDWPVLARPLAVAALMVPAMTYLVMPLATRAFARWLYGGAG</sequence>
<protein>
    <submittedName>
        <fullName evidence="3">Antibiotic biosynthesis monooxygenase</fullName>
    </submittedName>
</protein>
<dbReference type="KEGG" id="uli:ETAA1_07850"/>
<evidence type="ECO:0000256" key="1">
    <source>
        <dbReference type="SAM" id="Phobius"/>
    </source>
</evidence>
<dbReference type="Proteomes" id="UP000319576">
    <property type="component" value="Chromosome"/>
</dbReference>
<keyword evidence="1" id="KW-1133">Transmembrane helix</keyword>
<dbReference type="RefSeq" id="WP_145234481.1">
    <property type="nucleotide sequence ID" value="NZ_CP036273.1"/>
</dbReference>
<feature type="transmembrane region" description="Helical" evidence="1">
    <location>
        <begin position="119"/>
        <end position="141"/>
    </location>
</feature>
<dbReference type="SUPFAM" id="SSF54909">
    <property type="entry name" value="Dimeric alpha+beta barrel"/>
    <property type="match status" value="1"/>
</dbReference>
<dbReference type="InterPro" id="IPR007138">
    <property type="entry name" value="ABM_dom"/>
</dbReference>
<gene>
    <name evidence="3" type="ORF">ETAA1_07850</name>
</gene>